<proteinExistence type="predicted"/>
<evidence type="ECO:0000313" key="2">
    <source>
        <dbReference type="Proteomes" id="UP001642360"/>
    </source>
</evidence>
<dbReference type="EMBL" id="CAUOFW020007224">
    <property type="protein sequence ID" value="CAK9178093.1"/>
    <property type="molecule type" value="Genomic_DNA"/>
</dbReference>
<evidence type="ECO:0000313" key="1">
    <source>
        <dbReference type="EMBL" id="CAK9178093.1"/>
    </source>
</evidence>
<protein>
    <submittedName>
        <fullName evidence="1">Uncharacterized protein</fullName>
    </submittedName>
</protein>
<gene>
    <name evidence="1" type="ORF">ILEXP_LOCUS48008</name>
</gene>
<comment type="caution">
    <text evidence="1">The sequence shown here is derived from an EMBL/GenBank/DDBJ whole genome shotgun (WGS) entry which is preliminary data.</text>
</comment>
<organism evidence="1 2">
    <name type="scientific">Ilex paraguariensis</name>
    <name type="common">yerba mate</name>
    <dbReference type="NCBI Taxonomy" id="185542"/>
    <lineage>
        <taxon>Eukaryota</taxon>
        <taxon>Viridiplantae</taxon>
        <taxon>Streptophyta</taxon>
        <taxon>Embryophyta</taxon>
        <taxon>Tracheophyta</taxon>
        <taxon>Spermatophyta</taxon>
        <taxon>Magnoliopsida</taxon>
        <taxon>eudicotyledons</taxon>
        <taxon>Gunneridae</taxon>
        <taxon>Pentapetalae</taxon>
        <taxon>asterids</taxon>
        <taxon>campanulids</taxon>
        <taxon>Aquifoliales</taxon>
        <taxon>Aquifoliaceae</taxon>
        <taxon>Ilex</taxon>
    </lineage>
</organism>
<sequence>MMRETTLNGESNVHMGCKKGQIAGGELHVNLGEGLGKGRAWFERMTRQLTIRGYGFEIGTCINMEDDEFHGALEFPSNGLKMKPHGCLAHRILIQW</sequence>
<name>A0ABC8UAP7_9AQUA</name>
<accession>A0ABC8UAP7</accession>
<dbReference type="Proteomes" id="UP001642360">
    <property type="component" value="Unassembled WGS sequence"/>
</dbReference>
<dbReference type="AlphaFoldDB" id="A0ABC8UAP7"/>
<reference evidence="1 2" key="1">
    <citation type="submission" date="2024-02" db="EMBL/GenBank/DDBJ databases">
        <authorList>
            <person name="Vignale AGUSTIN F."/>
            <person name="Sosa J E."/>
            <person name="Modenutti C."/>
        </authorList>
    </citation>
    <scope>NUCLEOTIDE SEQUENCE [LARGE SCALE GENOMIC DNA]</scope>
</reference>
<keyword evidence="2" id="KW-1185">Reference proteome</keyword>